<dbReference type="PANTHER" id="PTHR35024">
    <property type="entry name" value="HYPOTHETICAL CYTOSOLIC PROTEIN"/>
    <property type="match status" value="1"/>
</dbReference>
<name>A0A3D9HWX4_9PROT</name>
<evidence type="ECO:0000256" key="2">
    <source>
        <dbReference type="SAM" id="MobiDB-lite"/>
    </source>
</evidence>
<protein>
    <submittedName>
        <fullName evidence="3">Cytoskeletal protein CcmA (Bactofilin family)</fullName>
    </submittedName>
</protein>
<dbReference type="RefSeq" id="WP_181905175.1">
    <property type="nucleotide sequence ID" value="NZ_QRDW01000001.1"/>
</dbReference>
<feature type="region of interest" description="Disordered" evidence="2">
    <location>
        <begin position="126"/>
        <end position="168"/>
    </location>
</feature>
<dbReference type="Proteomes" id="UP000256845">
    <property type="component" value="Unassembled WGS sequence"/>
</dbReference>
<dbReference type="PANTHER" id="PTHR35024:SF4">
    <property type="entry name" value="POLYMER-FORMING CYTOSKELETAL PROTEIN"/>
    <property type="match status" value="1"/>
</dbReference>
<evidence type="ECO:0000313" key="3">
    <source>
        <dbReference type="EMBL" id="RED54004.1"/>
    </source>
</evidence>
<dbReference type="Pfam" id="PF04519">
    <property type="entry name" value="Bactofilin"/>
    <property type="match status" value="1"/>
</dbReference>
<keyword evidence="4" id="KW-1185">Reference proteome</keyword>
<comment type="caution">
    <text evidence="3">The sequence shown here is derived from an EMBL/GenBank/DDBJ whole genome shotgun (WGS) entry which is preliminary data.</text>
</comment>
<reference evidence="3 4" key="1">
    <citation type="submission" date="2018-07" db="EMBL/GenBank/DDBJ databases">
        <title>Genomic Encyclopedia of Type Strains, Phase III (KMG-III): the genomes of soil and plant-associated and newly described type strains.</title>
        <authorList>
            <person name="Whitman W."/>
        </authorList>
    </citation>
    <scope>NUCLEOTIDE SEQUENCE [LARGE SCALE GENOMIC DNA]</scope>
    <source>
        <strain evidence="3 4">CECT 8488</strain>
    </source>
</reference>
<accession>A0A3D9HWX4</accession>
<gene>
    <name evidence="3" type="ORF">DFP90_101804</name>
</gene>
<dbReference type="AlphaFoldDB" id="A0A3D9HWX4"/>
<sequence>MFGSSDNKDPAPAKSDPGSVIAKGMQLAGEFSGDGDVLLQGQYNGSIRCRTLTIGETGRMEGKIRAQRVVVKGSVQGEIRAKQVVLHNTAHVTGDVYHEILEVAAGAKVEGRYSRKLQEKAQVGAKLLDNQKEMPPRAPMSAALGSPSAKPAPAGSSNGSGQKLPAAE</sequence>
<dbReference type="EMBL" id="QRDW01000001">
    <property type="protein sequence ID" value="RED54004.1"/>
    <property type="molecule type" value="Genomic_DNA"/>
</dbReference>
<proteinExistence type="inferred from homology"/>
<feature type="compositionally biased region" description="Low complexity" evidence="2">
    <location>
        <begin position="141"/>
        <end position="161"/>
    </location>
</feature>
<organism evidence="3 4">
    <name type="scientific">Aestuariispira insulae</name>
    <dbReference type="NCBI Taxonomy" id="1461337"/>
    <lineage>
        <taxon>Bacteria</taxon>
        <taxon>Pseudomonadati</taxon>
        <taxon>Pseudomonadota</taxon>
        <taxon>Alphaproteobacteria</taxon>
        <taxon>Rhodospirillales</taxon>
        <taxon>Kiloniellaceae</taxon>
        <taxon>Aestuariispira</taxon>
    </lineage>
</organism>
<dbReference type="InterPro" id="IPR007607">
    <property type="entry name" value="BacA/B"/>
</dbReference>
<comment type="similarity">
    <text evidence="1">Belongs to the bactofilin family.</text>
</comment>
<evidence type="ECO:0000256" key="1">
    <source>
        <dbReference type="ARBA" id="ARBA00044755"/>
    </source>
</evidence>
<evidence type="ECO:0000313" key="4">
    <source>
        <dbReference type="Proteomes" id="UP000256845"/>
    </source>
</evidence>